<evidence type="ECO:0000313" key="1">
    <source>
        <dbReference type="EMBL" id="SUJ04907.1"/>
    </source>
</evidence>
<protein>
    <recommendedName>
        <fullName evidence="3">Class I SAM-dependent methyltransferase</fullName>
    </recommendedName>
</protein>
<dbReference type="RefSeq" id="WP_115169680.1">
    <property type="nucleotide sequence ID" value="NZ_UGYW01000002.1"/>
</dbReference>
<dbReference type="Pfam" id="PF13578">
    <property type="entry name" value="Methyltransf_24"/>
    <property type="match status" value="1"/>
</dbReference>
<name>A0A380BRW6_SPHSI</name>
<dbReference type="Proteomes" id="UP000254893">
    <property type="component" value="Unassembled WGS sequence"/>
</dbReference>
<evidence type="ECO:0008006" key="3">
    <source>
        <dbReference type="Google" id="ProtNLM"/>
    </source>
</evidence>
<gene>
    <name evidence="1" type="ORF">NCTC11388_01509</name>
</gene>
<reference evidence="1 2" key="1">
    <citation type="submission" date="2018-06" db="EMBL/GenBank/DDBJ databases">
        <authorList>
            <consortium name="Pathogen Informatics"/>
            <person name="Doyle S."/>
        </authorList>
    </citation>
    <scope>NUCLEOTIDE SEQUENCE [LARGE SCALE GENOMIC DNA]</scope>
    <source>
        <strain evidence="1 2">NCTC11388</strain>
    </source>
</reference>
<dbReference type="AlphaFoldDB" id="A0A380BRW6"/>
<evidence type="ECO:0000313" key="2">
    <source>
        <dbReference type="Proteomes" id="UP000254893"/>
    </source>
</evidence>
<dbReference type="InterPro" id="IPR029063">
    <property type="entry name" value="SAM-dependent_MTases_sf"/>
</dbReference>
<dbReference type="EMBL" id="UGYW01000002">
    <property type="protein sequence ID" value="SUJ04907.1"/>
    <property type="molecule type" value="Genomic_DNA"/>
</dbReference>
<proteinExistence type="predicted"/>
<dbReference type="SUPFAM" id="SSF53335">
    <property type="entry name" value="S-adenosyl-L-methionine-dependent methyltransferases"/>
    <property type="match status" value="1"/>
</dbReference>
<sequence>MYRLDVINKIIQKHNAKTYLEIGVQTGAVISNVNCNRKIGVDPEFLFRRSMKAKRLLGIYKFETYEMPSDQFFETKAQNVLKHGVDVVLVDGLHTYQQAKKDVENSLNYLNEGGVIIMHDCNPLNAAAGYAIREHFSEVTDKVKNWDLPGWQGQWNGDVWKTVADLTVTRPDLNVFTLDMDYGLGIVTRGKQEVSHSFTITDIENGDFDFFDQNREQLINLKNPKYFFDFFNL</sequence>
<organism evidence="1 2">
    <name type="scientific">Sphingobacterium spiritivorum</name>
    <name type="common">Flavobacterium spiritivorum</name>
    <dbReference type="NCBI Taxonomy" id="258"/>
    <lineage>
        <taxon>Bacteria</taxon>
        <taxon>Pseudomonadati</taxon>
        <taxon>Bacteroidota</taxon>
        <taxon>Sphingobacteriia</taxon>
        <taxon>Sphingobacteriales</taxon>
        <taxon>Sphingobacteriaceae</taxon>
        <taxon>Sphingobacterium</taxon>
    </lineage>
</organism>
<dbReference type="Gene3D" id="3.40.50.150">
    <property type="entry name" value="Vaccinia Virus protein VP39"/>
    <property type="match status" value="1"/>
</dbReference>
<accession>A0A380BRW6</accession>